<reference evidence="9" key="1">
    <citation type="submission" date="2020-05" db="UniProtKB">
        <authorList>
            <consortium name="EnsemblMetazoa"/>
        </authorList>
    </citation>
    <scope>IDENTIFICATION</scope>
    <source>
        <strain evidence="9">Yale</strain>
    </source>
</reference>
<evidence type="ECO:0000256" key="1">
    <source>
        <dbReference type="ARBA" id="ARBA00004613"/>
    </source>
</evidence>
<dbReference type="SMART" id="SM00204">
    <property type="entry name" value="TGFB"/>
    <property type="match status" value="1"/>
</dbReference>
<comment type="similarity">
    <text evidence="2 6">Belongs to the TGF-beta family.</text>
</comment>
<dbReference type="InterPro" id="IPR015615">
    <property type="entry name" value="TGF-beta-rel"/>
</dbReference>
<dbReference type="STRING" id="37546.A0A1B0GDD5"/>
<evidence type="ECO:0000313" key="10">
    <source>
        <dbReference type="Proteomes" id="UP000092444"/>
    </source>
</evidence>
<dbReference type="InterPro" id="IPR017948">
    <property type="entry name" value="TGFb_CS"/>
</dbReference>
<dbReference type="PROSITE" id="PS00250">
    <property type="entry name" value="TGF_BETA_1"/>
    <property type="match status" value="1"/>
</dbReference>
<proteinExistence type="inferred from homology"/>
<keyword evidence="3" id="KW-0964">Secreted</keyword>
<evidence type="ECO:0000256" key="7">
    <source>
        <dbReference type="SAM" id="MobiDB-lite"/>
    </source>
</evidence>
<dbReference type="PANTHER" id="PTHR11848">
    <property type="entry name" value="TGF-BETA FAMILY"/>
    <property type="match status" value="1"/>
</dbReference>
<dbReference type="Proteomes" id="UP000092444">
    <property type="component" value="Unassembled WGS sequence"/>
</dbReference>
<name>A0A1B0GDD5_GLOMM</name>
<dbReference type="PANTHER" id="PTHR11848:SF262">
    <property type="entry name" value="LD29161P"/>
    <property type="match status" value="1"/>
</dbReference>
<dbReference type="GO" id="GO:0005615">
    <property type="term" value="C:extracellular space"/>
    <property type="evidence" value="ECO:0007669"/>
    <property type="project" value="TreeGrafter"/>
</dbReference>
<dbReference type="InterPro" id="IPR001839">
    <property type="entry name" value="TGF-b_C"/>
</dbReference>
<feature type="region of interest" description="Disordered" evidence="7">
    <location>
        <begin position="229"/>
        <end position="249"/>
    </location>
</feature>
<evidence type="ECO:0000256" key="2">
    <source>
        <dbReference type="ARBA" id="ARBA00006656"/>
    </source>
</evidence>
<evidence type="ECO:0000256" key="4">
    <source>
        <dbReference type="ARBA" id="ARBA00023030"/>
    </source>
</evidence>
<dbReference type="PhylomeDB" id="A0A1B0GDD5"/>
<accession>A0A1B0GDD5</accession>
<dbReference type="GO" id="GO:0005125">
    <property type="term" value="F:cytokine activity"/>
    <property type="evidence" value="ECO:0007669"/>
    <property type="project" value="TreeGrafter"/>
</dbReference>
<feature type="region of interest" description="Disordered" evidence="7">
    <location>
        <begin position="451"/>
        <end position="479"/>
    </location>
</feature>
<dbReference type="SUPFAM" id="SSF57501">
    <property type="entry name" value="Cystine-knot cytokines"/>
    <property type="match status" value="1"/>
</dbReference>
<dbReference type="Gene3D" id="2.60.120.970">
    <property type="match status" value="1"/>
</dbReference>
<keyword evidence="10" id="KW-1185">Reference proteome</keyword>
<dbReference type="AlphaFoldDB" id="A0A1B0GDD5"/>
<dbReference type="GO" id="GO:0008083">
    <property type="term" value="F:growth factor activity"/>
    <property type="evidence" value="ECO:0007669"/>
    <property type="project" value="UniProtKB-KW"/>
</dbReference>
<keyword evidence="4 6" id="KW-0339">Growth factor</keyword>
<dbReference type="Gene3D" id="2.10.90.10">
    <property type="entry name" value="Cystine-knot cytokines"/>
    <property type="match status" value="1"/>
</dbReference>
<dbReference type="CDD" id="cd13751">
    <property type="entry name" value="TGF_beta_GDF8_like"/>
    <property type="match status" value="1"/>
</dbReference>
<comment type="subcellular location">
    <subcellularLocation>
        <location evidence="1">Secreted</location>
    </subcellularLocation>
</comment>
<dbReference type="Pfam" id="PF00019">
    <property type="entry name" value="TGF_beta"/>
    <property type="match status" value="1"/>
</dbReference>
<evidence type="ECO:0000256" key="3">
    <source>
        <dbReference type="ARBA" id="ARBA00022525"/>
    </source>
</evidence>
<evidence type="ECO:0000256" key="6">
    <source>
        <dbReference type="RuleBase" id="RU000354"/>
    </source>
</evidence>
<evidence type="ECO:0000313" key="9">
    <source>
        <dbReference type="EnsemblMetazoa" id="GMOY011310-PA"/>
    </source>
</evidence>
<dbReference type="InterPro" id="IPR029034">
    <property type="entry name" value="Cystine-knot_cytokine"/>
</dbReference>
<protein>
    <recommendedName>
        <fullName evidence="8">TGF-beta family profile domain-containing protein</fullName>
    </recommendedName>
</protein>
<feature type="domain" description="TGF-beta family profile" evidence="8">
    <location>
        <begin position="681"/>
        <end position="790"/>
    </location>
</feature>
<dbReference type="PROSITE" id="PS51362">
    <property type="entry name" value="TGF_BETA_2"/>
    <property type="match status" value="1"/>
</dbReference>
<evidence type="ECO:0000259" key="8">
    <source>
        <dbReference type="PROSITE" id="PS51362"/>
    </source>
</evidence>
<feature type="region of interest" description="Disordered" evidence="7">
    <location>
        <begin position="331"/>
        <end position="355"/>
    </location>
</feature>
<dbReference type="EMBL" id="CCAG010011853">
    <property type="status" value="NOT_ANNOTATED_CDS"/>
    <property type="molecule type" value="Genomic_DNA"/>
</dbReference>
<sequence>MCSNYKYFRRQEIQAEINEKILITARNTIRNRGWSRISVNRNRNSNIINNALKTHCKIENESLQASQRCQSFNENRSASLSTLSTIQVNDHKCNERLFKCTKYIQSYKPLLKKWRSADNTITRSVGSKSCQTKKKSLMYSTQTTSSINTKYVITSNKKRFQECILKQNRKNSSNGLQINTLVSKATSYVLPTFLRLLGRFVLEFCRSSPFFIIALIICLTLHSSCAATSQTTLPSKPSSTKPTSSAMPSDTFVVPQVANNSSTRLQGLTLALGITENSFYTNHTTITPLVSTGDQLHSLVPKELTWEIGSQDNNENVISYINRQIILNHRHRGQHQQISPKQSRTENESKNNINDETIVYNQRKESYNNSPQSDNFTSASSCYSCQMRERAKLDNLESIKRHILMRLHMSQLPNITDPPVVPQIILENFYKSFHTSKTSAASTYNMRYPAQQDHSIGYKPSSSVKSNYDEDGNNHDEDDETINFDNKMQGDSPQRLYNILNYNSEEESYDEFYSHLHSVFIFPTTTRLRHNHKPEVLNFNLHCDASNIARAFLHVYIRGYNWMRERHPELLEYKHSDGRTEQRREVIISVHRALRRPNSANYTHTVKLIEVKCKIPLGFGQWTEIEMKQLSMYWLANANATQSLIINGNESWMRPFIVTDSKTSNRALRIHIELMTKAPKRNKRSASLDCREGDNEVRCCRYPLRVNFKELNWTFIMAPGYFDAYFCNGNCKAGYLEQYTHTHLTTLSTSATPCCAPSKMSPLPLLYFTAHEELLMTVIPNMSVDKCSCF</sequence>
<keyword evidence="5" id="KW-1015">Disulfide bond</keyword>
<organism evidence="9 10">
    <name type="scientific">Glossina morsitans morsitans</name>
    <name type="common">Savannah tsetse fly</name>
    <dbReference type="NCBI Taxonomy" id="37546"/>
    <lineage>
        <taxon>Eukaryota</taxon>
        <taxon>Metazoa</taxon>
        <taxon>Ecdysozoa</taxon>
        <taxon>Arthropoda</taxon>
        <taxon>Hexapoda</taxon>
        <taxon>Insecta</taxon>
        <taxon>Pterygota</taxon>
        <taxon>Neoptera</taxon>
        <taxon>Endopterygota</taxon>
        <taxon>Diptera</taxon>
        <taxon>Brachycera</taxon>
        <taxon>Muscomorpha</taxon>
        <taxon>Hippoboscoidea</taxon>
        <taxon>Glossinidae</taxon>
        <taxon>Glossina</taxon>
    </lineage>
</organism>
<evidence type="ECO:0000256" key="5">
    <source>
        <dbReference type="ARBA" id="ARBA00023157"/>
    </source>
</evidence>
<dbReference type="EnsemblMetazoa" id="GMOY011310-RA">
    <property type="protein sequence ID" value="GMOY011310-PA"/>
    <property type="gene ID" value="GMOY011310"/>
</dbReference>